<organism evidence="2 3">
    <name type="scientific">Kluyveromyces dobzhanskii CBS 2104</name>
    <dbReference type="NCBI Taxonomy" id="1427455"/>
    <lineage>
        <taxon>Eukaryota</taxon>
        <taxon>Fungi</taxon>
        <taxon>Dikarya</taxon>
        <taxon>Ascomycota</taxon>
        <taxon>Saccharomycotina</taxon>
        <taxon>Saccharomycetes</taxon>
        <taxon>Saccharomycetales</taxon>
        <taxon>Saccharomycetaceae</taxon>
        <taxon>Kluyveromyces</taxon>
    </lineage>
</organism>
<dbReference type="AlphaFoldDB" id="A0A0A8L1Y5"/>
<dbReference type="InterPro" id="IPR036322">
    <property type="entry name" value="WD40_repeat_dom_sf"/>
</dbReference>
<gene>
    <name evidence="2" type="ORF">KLDO_g522</name>
</gene>
<evidence type="ECO:0000313" key="2">
    <source>
        <dbReference type="EMBL" id="CDO92199.1"/>
    </source>
</evidence>
<evidence type="ECO:0000313" key="3">
    <source>
        <dbReference type="Proteomes" id="UP000031516"/>
    </source>
</evidence>
<dbReference type="InterPro" id="IPR015943">
    <property type="entry name" value="WD40/YVTN_repeat-like_dom_sf"/>
</dbReference>
<comment type="caution">
    <text evidence="2">The sequence shown here is derived from an EMBL/GenBank/DDBJ whole genome shotgun (WGS) entry which is preliminary data.</text>
</comment>
<keyword evidence="3" id="KW-1185">Reference proteome</keyword>
<protein>
    <submittedName>
        <fullName evidence="2">WGS project CCBQ000000000 data, contig 00016</fullName>
    </submittedName>
</protein>
<name>A0A0A8L1Y5_9SACH</name>
<feature type="compositionally biased region" description="Acidic residues" evidence="1">
    <location>
        <begin position="510"/>
        <end position="539"/>
    </location>
</feature>
<dbReference type="Proteomes" id="UP000031516">
    <property type="component" value="Unassembled WGS sequence"/>
</dbReference>
<accession>A0A0A8L1Y5</accession>
<reference evidence="2 3" key="1">
    <citation type="submission" date="2014-03" db="EMBL/GenBank/DDBJ databases">
        <title>The genome of Kluyveromyces dobzhanskii.</title>
        <authorList>
            <person name="Nystedt B."/>
            <person name="Astrom S."/>
        </authorList>
    </citation>
    <scope>NUCLEOTIDE SEQUENCE [LARGE SCALE GENOMIC DNA]</scope>
    <source>
        <strain evidence="2 3">CBS 2104</strain>
    </source>
</reference>
<dbReference type="SUPFAM" id="SSF50978">
    <property type="entry name" value="WD40 repeat-like"/>
    <property type="match status" value="1"/>
</dbReference>
<dbReference type="Gene3D" id="2.130.10.10">
    <property type="entry name" value="YVTN repeat-like/Quinoprotein amine dehydrogenase"/>
    <property type="match status" value="1"/>
</dbReference>
<dbReference type="OrthoDB" id="30195at2759"/>
<feature type="region of interest" description="Disordered" evidence="1">
    <location>
        <begin position="508"/>
        <end position="539"/>
    </location>
</feature>
<dbReference type="EMBL" id="CCBQ010000012">
    <property type="protein sequence ID" value="CDO92199.1"/>
    <property type="molecule type" value="Genomic_DNA"/>
</dbReference>
<proteinExistence type="predicted"/>
<sequence>MVESTYSAGDYITNFSPGATFFAFQSSRSQKNSINLYPLEDVSNLQINSSQVLKIDYESNDLLVSDIKLLTWCNNNPSSETNIKAKSVKRRDGEEITNHSAEQYFVNVFLKGKIVVHSSNGKEIINIIQNKKEIIGIDSNNDVIWLLDDEKTVKRFNYLTTKPLQTFHLTDGKNEDIINFQVLKFPQKLLLAVITEQFVYIIDPSKKRPSTFSKIENFGSISCTVYDQEHVIIADVSKVSLYSLAEKKIIRNWEVESEKVKVINETIVVLDTAGKITVLSNDSNEPLASIKVENSEVLDFEINEGNIVLAWIDVNEPKFEVIPESQLHKQSDFTFNLVDSGKKSSLVPDEIVTKDEPESSTKVSKKEQNETAQRLLTALKETNVKLEEVLEILLQPAWTDNSIQLFVRDDVNEESCNTLFEVLAKHISANVTSTGLASTWLKWLLTLRRSQIKIINSNTNKITKRLRSSLRTSEESLPTLLSIQGKLEMLSGQSLLRKQLASMEINEDTKEIEDGEQDGEQDFVFENGEADGMDNSSEE</sequence>
<evidence type="ECO:0000256" key="1">
    <source>
        <dbReference type="SAM" id="MobiDB-lite"/>
    </source>
</evidence>